<dbReference type="Pfam" id="PF12732">
    <property type="entry name" value="YtxH"/>
    <property type="match status" value="1"/>
</dbReference>
<comment type="caution">
    <text evidence="1">The sequence shown here is derived from an EMBL/GenBank/DDBJ whole genome shotgun (WGS) entry which is preliminary data.</text>
</comment>
<proteinExistence type="predicted"/>
<evidence type="ECO:0000313" key="1">
    <source>
        <dbReference type="EMBL" id="MCZ0726078.1"/>
    </source>
</evidence>
<gene>
    <name evidence="1" type="ORF">OW157_05760</name>
</gene>
<keyword evidence="2" id="KW-1185">Reference proteome</keyword>
<dbReference type="AlphaFoldDB" id="A0A9X3FNQ6"/>
<dbReference type="EMBL" id="JAPRFR010000002">
    <property type="protein sequence ID" value="MCZ0726078.1"/>
    <property type="molecule type" value="Genomic_DNA"/>
</dbReference>
<reference evidence="1" key="1">
    <citation type="submission" date="2022-12" db="EMBL/GenBank/DDBJ databases">
        <title>Description and comparative metabolic analysis of Aerococcus sp. nov., isolated from the feces of a pig.</title>
        <authorList>
            <person name="Chang Y.-H."/>
        </authorList>
    </citation>
    <scope>NUCLEOTIDE SEQUENCE</scope>
    <source>
        <strain evidence="1">YH-aer222</strain>
    </source>
</reference>
<evidence type="ECO:0000313" key="2">
    <source>
        <dbReference type="Proteomes" id="UP001146670"/>
    </source>
</evidence>
<sequence length="118" mass="13069">MNGKKFASGLIWGVLLGGGYALLKTPHAGKKNREIIKDYADNLSDAAHDMQGSIAQAQNAVTDLSQQGISSAKIARDEINFAIQDFQRTAVPQYNDMQKKINQFHNDMESAQIKFQKN</sequence>
<dbReference type="Proteomes" id="UP001146670">
    <property type="component" value="Unassembled WGS sequence"/>
</dbReference>
<dbReference type="InterPro" id="IPR024623">
    <property type="entry name" value="YtxH"/>
</dbReference>
<dbReference type="RefSeq" id="WP_268752406.1">
    <property type="nucleotide sequence ID" value="NZ_JAPRFQ010000002.1"/>
</dbReference>
<organism evidence="1 2">
    <name type="scientific">Aerococcus kribbianus</name>
    <dbReference type="NCBI Taxonomy" id="2999064"/>
    <lineage>
        <taxon>Bacteria</taxon>
        <taxon>Bacillati</taxon>
        <taxon>Bacillota</taxon>
        <taxon>Bacilli</taxon>
        <taxon>Lactobacillales</taxon>
        <taxon>Aerococcaceae</taxon>
        <taxon>Aerococcus</taxon>
    </lineage>
</organism>
<accession>A0A9X3FNQ6</accession>
<protein>
    <submittedName>
        <fullName evidence="1">YtxH domain-containing protein</fullName>
    </submittedName>
</protein>
<name>A0A9X3FNQ6_9LACT</name>